<sequence>MERDTADGGGQRLDRRTYLAAVGASAAGLSGCLVRGEDSRGLEGRIVVDGSNTLLPHGAAVAEEFQWRNNRVRVPVRGSGTGAGFQRFCAGDTDVQNASRAILDDEVALCGSNGIDYVELEAALDGIAIWVHPENHWCDTLTVDELNRLWRSGSDVETWGDLRAEWADEPFGDEEIDLYGRDSASGTFDYFTQAINGEYGNIRSDYSASADTNVIVRGVRGNRHALGFGGAGYFYENEEELQLVAVDDDNGGVVPTRDTIESGEYTPLSRPMYVYLAVPELRRPEFRAYAEFFFEEIDEDADREDVDPGETLTWTQWAARKVGFYAVPDATVEESRERLQAAIESVESNESPTASGEGDR</sequence>
<organism evidence="3 4">
    <name type="scientific">Halorubrum tibetense</name>
    <dbReference type="NCBI Taxonomy" id="175631"/>
    <lineage>
        <taxon>Archaea</taxon>
        <taxon>Methanobacteriati</taxon>
        <taxon>Methanobacteriota</taxon>
        <taxon>Stenosarchaea group</taxon>
        <taxon>Halobacteria</taxon>
        <taxon>Halobacteriales</taxon>
        <taxon>Haloferacaceae</taxon>
        <taxon>Halorubrum</taxon>
    </lineage>
</organism>
<evidence type="ECO:0000256" key="1">
    <source>
        <dbReference type="ARBA" id="ARBA00022729"/>
    </source>
</evidence>
<comment type="caution">
    <text evidence="3">The sequence shown here is derived from an EMBL/GenBank/DDBJ whole genome shotgun (WGS) entry which is preliminary data.</text>
</comment>
<dbReference type="RefSeq" id="WP_379779207.1">
    <property type="nucleotide sequence ID" value="NZ_JBHSWW010000022.1"/>
</dbReference>
<feature type="domain" description="PBP" evidence="2">
    <location>
        <begin position="44"/>
        <end position="294"/>
    </location>
</feature>
<dbReference type="Gene3D" id="3.40.190.10">
    <property type="entry name" value="Periplasmic binding protein-like II"/>
    <property type="match status" value="2"/>
</dbReference>
<dbReference type="CDD" id="cd13654">
    <property type="entry name" value="PBP2_phosphate_like_2"/>
    <property type="match status" value="1"/>
</dbReference>
<dbReference type="PANTHER" id="PTHR30570">
    <property type="entry name" value="PERIPLASMIC PHOSPHATE BINDING COMPONENT OF PHOSPHATE ABC TRANSPORTER"/>
    <property type="match status" value="1"/>
</dbReference>
<protein>
    <submittedName>
        <fullName evidence="3">PstS family phosphate ABC transporter substrate-binding protein</fullName>
    </submittedName>
</protein>
<gene>
    <name evidence="3" type="ORF">ACFQEU_03155</name>
</gene>
<evidence type="ECO:0000313" key="3">
    <source>
        <dbReference type="EMBL" id="MFC6752472.1"/>
    </source>
</evidence>
<evidence type="ECO:0000313" key="4">
    <source>
        <dbReference type="Proteomes" id="UP001596442"/>
    </source>
</evidence>
<accession>A0ABD5S970</accession>
<dbReference type="Proteomes" id="UP001596442">
    <property type="component" value="Unassembled WGS sequence"/>
</dbReference>
<dbReference type="SUPFAM" id="SSF53850">
    <property type="entry name" value="Periplasmic binding protein-like II"/>
    <property type="match status" value="1"/>
</dbReference>
<evidence type="ECO:0000259" key="2">
    <source>
        <dbReference type="Pfam" id="PF12849"/>
    </source>
</evidence>
<dbReference type="InterPro" id="IPR050811">
    <property type="entry name" value="Phosphate_ABC_transporter"/>
</dbReference>
<reference evidence="3 4" key="1">
    <citation type="journal article" date="2019" name="Int. J. Syst. Evol. Microbiol.">
        <title>The Global Catalogue of Microorganisms (GCM) 10K type strain sequencing project: providing services to taxonomists for standard genome sequencing and annotation.</title>
        <authorList>
            <consortium name="The Broad Institute Genomics Platform"/>
            <consortium name="The Broad Institute Genome Sequencing Center for Infectious Disease"/>
            <person name="Wu L."/>
            <person name="Ma J."/>
        </authorList>
    </citation>
    <scope>NUCLEOTIDE SEQUENCE [LARGE SCALE GENOMIC DNA]</scope>
    <source>
        <strain evidence="3 4">CGMCC 1.3239</strain>
    </source>
</reference>
<dbReference type="InterPro" id="IPR024370">
    <property type="entry name" value="PBP_domain"/>
</dbReference>
<dbReference type="PROSITE" id="PS51257">
    <property type="entry name" value="PROKAR_LIPOPROTEIN"/>
    <property type="match status" value="1"/>
</dbReference>
<name>A0ABD5S970_9EURY</name>
<dbReference type="Pfam" id="PF12849">
    <property type="entry name" value="PBP_like_2"/>
    <property type="match status" value="1"/>
</dbReference>
<dbReference type="PANTHER" id="PTHR30570:SF1">
    <property type="entry name" value="PHOSPHATE-BINDING PROTEIN PSTS"/>
    <property type="match status" value="1"/>
</dbReference>
<dbReference type="EMBL" id="JBHSWW010000022">
    <property type="protein sequence ID" value="MFC6752472.1"/>
    <property type="molecule type" value="Genomic_DNA"/>
</dbReference>
<dbReference type="AlphaFoldDB" id="A0ABD5S970"/>
<proteinExistence type="predicted"/>
<keyword evidence="1" id="KW-0732">Signal</keyword>
<keyword evidence="4" id="KW-1185">Reference proteome</keyword>